<feature type="region of interest" description="Disordered" evidence="1">
    <location>
        <begin position="1"/>
        <end position="81"/>
    </location>
</feature>
<reference evidence="2" key="1">
    <citation type="submission" date="2014-05" db="EMBL/GenBank/DDBJ databases">
        <authorList>
            <person name="Chronopoulou M."/>
        </authorList>
    </citation>
    <scope>NUCLEOTIDE SEQUENCE</scope>
    <source>
        <tissue evidence="2">Whole organism</tissue>
    </source>
</reference>
<accession>A0A0K2V720</accession>
<sequence>MKHKRQSSSSNTPGGYNGGGSKGSSSSGGGGCSGDHGHDSNEDEEDEELLEETDAWVGGDEAGQRDDQSIGSSNKPGKPFQEYEMSLQTGPIINDEMYVEMNNDPIIYDDYSKYPCDQSNWYDCSNPSNDHLYSYPSSSNNSTTNYSYVNEDVAFPYSQPSSDMNNPIQSESYSNQPYFQSNCDNQEYAVGNEYYWQQQHQTQGSQDQHFQQEGSSYPCYNEQSYMNCYYNSAMPKQSFECQ</sequence>
<evidence type="ECO:0000256" key="1">
    <source>
        <dbReference type="SAM" id="MobiDB-lite"/>
    </source>
</evidence>
<proteinExistence type="predicted"/>
<dbReference type="AlphaFoldDB" id="A0A0K2V720"/>
<feature type="compositionally biased region" description="Acidic residues" evidence="1">
    <location>
        <begin position="41"/>
        <end position="54"/>
    </location>
</feature>
<dbReference type="EMBL" id="HACA01028576">
    <property type="protein sequence ID" value="CDW45937.1"/>
    <property type="molecule type" value="Transcribed_RNA"/>
</dbReference>
<evidence type="ECO:0000313" key="2">
    <source>
        <dbReference type="EMBL" id="CDW45937.1"/>
    </source>
</evidence>
<feature type="compositionally biased region" description="Gly residues" evidence="1">
    <location>
        <begin position="15"/>
        <end position="34"/>
    </location>
</feature>
<protein>
    <submittedName>
        <fullName evidence="2">Uncharacterized protein</fullName>
    </submittedName>
</protein>
<name>A0A0K2V720_LEPSM</name>
<organism evidence="2">
    <name type="scientific">Lepeophtheirus salmonis</name>
    <name type="common">Salmon louse</name>
    <name type="synonym">Caligus salmonis</name>
    <dbReference type="NCBI Taxonomy" id="72036"/>
    <lineage>
        <taxon>Eukaryota</taxon>
        <taxon>Metazoa</taxon>
        <taxon>Ecdysozoa</taxon>
        <taxon>Arthropoda</taxon>
        <taxon>Crustacea</taxon>
        <taxon>Multicrustacea</taxon>
        <taxon>Hexanauplia</taxon>
        <taxon>Copepoda</taxon>
        <taxon>Siphonostomatoida</taxon>
        <taxon>Caligidae</taxon>
        <taxon>Lepeophtheirus</taxon>
    </lineage>
</organism>
<dbReference type="OrthoDB" id="6159439at2759"/>